<gene>
    <name evidence="5" type="ORF">SO802_020989</name>
</gene>
<evidence type="ECO:0000313" key="6">
    <source>
        <dbReference type="Proteomes" id="UP001459277"/>
    </source>
</evidence>
<dbReference type="InterPro" id="IPR040256">
    <property type="entry name" value="At4g02000-like"/>
</dbReference>
<keyword evidence="3" id="KW-0812">Transmembrane</keyword>
<dbReference type="AlphaFoldDB" id="A0AAW2CFM1"/>
<feature type="compositionally biased region" description="Pro residues" evidence="2">
    <location>
        <begin position="257"/>
        <end position="272"/>
    </location>
</feature>
<dbReference type="InterPro" id="IPR001878">
    <property type="entry name" value="Znf_CCHC"/>
</dbReference>
<sequence length="740" mass="83149">MDDITRQCARLSLHTKERQTIPLTSVFETNNRVLVAKLFTKRRVNVEALSRTLKSMWRFVQDFEVRDLASNTVLLLFTHEGDAQKVISQGPWSFDKYLIGLYQLSASESVDDAKFDTNSFWIQIHNLPLSRMTKVNATAIGSTIGRVEQVEASPSGECRGRYIRVRISINIEQPLCRGRYVELGGSDPHWISFQYERLPIFCYWCGRLNHDERDCKLWTDSGESLQKNDQQYGPWLRASVIAVQQPQLVHTKASQPAAPPQPQRPTPSPSMRPSPLTETMPPPSPNPSYTAQTGDTRVHAENFGITPSHKETAETSKTVPTHNEILADPTLFATYIADLDHDLNYTPTSNIPIPLPQLAHAPLTDIHENSYVTTESTVPSTDCPEALTNTQSNSTNCDHDLHHTPTSSTLNTLPQLAHTPLPNIPKNSCCTTKSPVPSNSFTDARTPTHPDVPYPTHIPDSPKALETTTFPLYHNVTDKPEPVHVKNTYLRVSIISKYTSSPILISEPHLRLRSSKYTSSTILISEPHLRLRSDRRRRLGSPSLGLRSDRRWRPGSPSLHLRSDRRPKLGDPSVDLRSGSETEAWRSKRRSPIGSETEAWRSKRRSPIRIGDRSLEIQASISDRIGDRSLEIQASISDRIGDRRLDLQASVSDPDRRSTLGSPSFGLRSDRRSTLGAPSPISDLEAMVPVLPDLQFPILWRLGVCVCIYICVYTMFSFLLGCVQIFVVFVFKFLAGFVFV</sequence>
<dbReference type="PROSITE" id="PS50158">
    <property type="entry name" value="ZF_CCHC"/>
    <property type="match status" value="1"/>
</dbReference>
<evidence type="ECO:0000256" key="2">
    <source>
        <dbReference type="SAM" id="MobiDB-lite"/>
    </source>
</evidence>
<keyword evidence="1" id="KW-0862">Zinc</keyword>
<dbReference type="InterPro" id="IPR025836">
    <property type="entry name" value="Zn_knuckle_CX2CX4HX4C"/>
</dbReference>
<name>A0AAW2CFM1_9ROSI</name>
<accession>A0AAW2CFM1</accession>
<evidence type="ECO:0000259" key="4">
    <source>
        <dbReference type="PROSITE" id="PS50158"/>
    </source>
</evidence>
<keyword evidence="1" id="KW-0479">Metal-binding</keyword>
<feature type="region of interest" description="Disordered" evidence="2">
    <location>
        <begin position="652"/>
        <end position="673"/>
    </location>
</feature>
<dbReference type="GO" id="GO:0003676">
    <property type="term" value="F:nucleic acid binding"/>
    <property type="evidence" value="ECO:0007669"/>
    <property type="project" value="InterPro"/>
</dbReference>
<dbReference type="PANTHER" id="PTHR31286:SF167">
    <property type="entry name" value="OS09G0268800 PROTEIN"/>
    <property type="match status" value="1"/>
</dbReference>
<protein>
    <recommendedName>
        <fullName evidence="4">CCHC-type domain-containing protein</fullName>
    </recommendedName>
</protein>
<feature type="region of interest" description="Disordered" evidence="2">
    <location>
        <begin position="248"/>
        <end position="293"/>
    </location>
</feature>
<keyword evidence="6" id="KW-1185">Reference proteome</keyword>
<evidence type="ECO:0000256" key="3">
    <source>
        <dbReference type="SAM" id="Phobius"/>
    </source>
</evidence>
<dbReference type="GO" id="GO:0008270">
    <property type="term" value="F:zinc ion binding"/>
    <property type="evidence" value="ECO:0007669"/>
    <property type="project" value="UniProtKB-KW"/>
</dbReference>
<dbReference type="InterPro" id="IPR025558">
    <property type="entry name" value="DUF4283"/>
</dbReference>
<feature type="domain" description="CCHC-type" evidence="4">
    <location>
        <begin position="202"/>
        <end position="216"/>
    </location>
</feature>
<dbReference type="Pfam" id="PF14111">
    <property type="entry name" value="DUF4283"/>
    <property type="match status" value="1"/>
</dbReference>
<keyword evidence="1" id="KW-0863">Zinc-finger</keyword>
<keyword evidence="3" id="KW-0472">Membrane</keyword>
<evidence type="ECO:0000256" key="1">
    <source>
        <dbReference type="PROSITE-ProRule" id="PRU00047"/>
    </source>
</evidence>
<reference evidence="5 6" key="1">
    <citation type="submission" date="2024-01" db="EMBL/GenBank/DDBJ databases">
        <title>A telomere-to-telomere, gap-free genome of sweet tea (Lithocarpus litseifolius).</title>
        <authorList>
            <person name="Zhou J."/>
        </authorList>
    </citation>
    <scope>NUCLEOTIDE SEQUENCE [LARGE SCALE GENOMIC DNA]</scope>
    <source>
        <strain evidence="5">Zhou-2022a</strain>
        <tissue evidence="5">Leaf</tissue>
    </source>
</reference>
<feature type="region of interest" description="Disordered" evidence="2">
    <location>
        <begin position="534"/>
        <end position="602"/>
    </location>
</feature>
<feature type="region of interest" description="Disordered" evidence="2">
    <location>
        <begin position="424"/>
        <end position="454"/>
    </location>
</feature>
<evidence type="ECO:0000313" key="5">
    <source>
        <dbReference type="EMBL" id="KAK9996303.1"/>
    </source>
</evidence>
<feature type="compositionally biased region" description="Polar residues" evidence="2">
    <location>
        <begin position="425"/>
        <end position="445"/>
    </location>
</feature>
<feature type="transmembrane region" description="Helical" evidence="3">
    <location>
        <begin position="698"/>
        <end position="731"/>
    </location>
</feature>
<proteinExistence type="predicted"/>
<dbReference type="PANTHER" id="PTHR31286">
    <property type="entry name" value="GLYCINE-RICH CELL WALL STRUCTURAL PROTEIN 1.8-LIKE"/>
    <property type="match status" value="1"/>
</dbReference>
<comment type="caution">
    <text evidence="5">The sequence shown here is derived from an EMBL/GenBank/DDBJ whole genome shotgun (WGS) entry which is preliminary data.</text>
</comment>
<dbReference type="EMBL" id="JAZDWU010000007">
    <property type="protein sequence ID" value="KAK9996303.1"/>
    <property type="molecule type" value="Genomic_DNA"/>
</dbReference>
<dbReference type="Proteomes" id="UP001459277">
    <property type="component" value="Unassembled WGS sequence"/>
</dbReference>
<dbReference type="Pfam" id="PF14392">
    <property type="entry name" value="zf-CCHC_4"/>
    <property type="match status" value="1"/>
</dbReference>
<keyword evidence="3" id="KW-1133">Transmembrane helix</keyword>
<organism evidence="5 6">
    <name type="scientific">Lithocarpus litseifolius</name>
    <dbReference type="NCBI Taxonomy" id="425828"/>
    <lineage>
        <taxon>Eukaryota</taxon>
        <taxon>Viridiplantae</taxon>
        <taxon>Streptophyta</taxon>
        <taxon>Embryophyta</taxon>
        <taxon>Tracheophyta</taxon>
        <taxon>Spermatophyta</taxon>
        <taxon>Magnoliopsida</taxon>
        <taxon>eudicotyledons</taxon>
        <taxon>Gunneridae</taxon>
        <taxon>Pentapetalae</taxon>
        <taxon>rosids</taxon>
        <taxon>fabids</taxon>
        <taxon>Fagales</taxon>
        <taxon>Fagaceae</taxon>
        <taxon>Lithocarpus</taxon>
    </lineage>
</organism>